<dbReference type="GO" id="GO:0030246">
    <property type="term" value="F:carbohydrate binding"/>
    <property type="evidence" value="ECO:0007669"/>
    <property type="project" value="InterPro"/>
</dbReference>
<dbReference type="PANTHER" id="PTHR34823">
    <property type="entry name" value="GLCNAC-BINDING PROTEIN A"/>
    <property type="match status" value="1"/>
</dbReference>
<dbReference type="GO" id="GO:0008843">
    <property type="term" value="F:endochitinase activity"/>
    <property type="evidence" value="ECO:0007669"/>
    <property type="project" value="UniProtKB-EC"/>
</dbReference>
<gene>
    <name evidence="5" type="primary">chiD</name>
    <name evidence="5" type="ORF">MSIMFB_02632</name>
</gene>
<comment type="caution">
    <text evidence="5">The sequence shown here is derived from an EMBL/GenBank/DDBJ whole genome shotgun (WGS) entry which is preliminary data.</text>
</comment>
<feature type="domain" description="Chitin-binding type-3" evidence="4">
    <location>
        <begin position="141"/>
        <end position="188"/>
    </location>
</feature>
<dbReference type="InterPro" id="IPR036573">
    <property type="entry name" value="CBM_sf_5/12"/>
</dbReference>
<dbReference type="InterPro" id="IPR014756">
    <property type="entry name" value="Ig_E-set"/>
</dbReference>
<dbReference type="InterPro" id="IPR004302">
    <property type="entry name" value="Cellulose/chitin-bd_N"/>
</dbReference>
<dbReference type="Gene3D" id="2.10.10.20">
    <property type="entry name" value="Carbohydrate-binding module superfamily 5/12"/>
    <property type="match status" value="1"/>
</dbReference>
<dbReference type="Gene3D" id="2.70.50.50">
    <property type="entry name" value="chitin-binding protein cbp21"/>
    <property type="match status" value="2"/>
</dbReference>
<dbReference type="SUPFAM" id="SSF51055">
    <property type="entry name" value="Carbohydrate binding domain"/>
    <property type="match status" value="1"/>
</dbReference>
<keyword evidence="5" id="KW-0326">Glycosidase</keyword>
<dbReference type="GO" id="GO:0005576">
    <property type="term" value="C:extracellular region"/>
    <property type="evidence" value="ECO:0007669"/>
    <property type="project" value="InterPro"/>
</dbReference>
<keyword evidence="1" id="KW-0732">Signal</keyword>
<evidence type="ECO:0000256" key="3">
    <source>
        <dbReference type="SAM" id="MobiDB-lite"/>
    </source>
</evidence>
<proteinExistence type="predicted"/>
<protein>
    <submittedName>
        <fullName evidence="5">Chitinase D</fullName>
        <ecNumber evidence="5">3.2.1.14</ecNumber>
    </submittedName>
</protein>
<name>A0A7Z7N9U3_9MYCO</name>
<evidence type="ECO:0000259" key="4">
    <source>
        <dbReference type="SMART" id="SM00495"/>
    </source>
</evidence>
<dbReference type="Proteomes" id="UP000554965">
    <property type="component" value="Unassembled WGS sequence"/>
</dbReference>
<dbReference type="AlphaFoldDB" id="A0A7Z7N9U3"/>
<dbReference type="EMBL" id="OCTY01000002">
    <property type="protein sequence ID" value="SOJ55143.1"/>
    <property type="molecule type" value="Genomic_DNA"/>
</dbReference>
<dbReference type="PANTHER" id="PTHR34823:SF1">
    <property type="entry name" value="CHITIN-BINDING TYPE-4 DOMAIN-CONTAINING PROTEIN"/>
    <property type="match status" value="1"/>
</dbReference>
<dbReference type="GO" id="GO:0005975">
    <property type="term" value="P:carbohydrate metabolic process"/>
    <property type="evidence" value="ECO:0007669"/>
    <property type="project" value="InterPro"/>
</dbReference>
<keyword evidence="6" id="KW-1185">Reference proteome</keyword>
<sequence>MAKANAHGYISTPPSRQAECAQGVVQCGPIKYEPQSVEGPKGLRSCSGGLPQFAELGATRVAYVDGNDTPPNATVTHTVDLSQFGGRQKLLAIWSIGDTPNAFYNCVDLLLGGGQPSSTTSSTPSTTTTPPATTTPPSGTAKAWAPGTKYAVGDTVTYNGKTYQCLQAHTAYDPTWTPATTPALWKEI</sequence>
<organism evidence="5 6">
    <name type="scientific">Mycobacterium simulans</name>
    <dbReference type="NCBI Taxonomy" id="627089"/>
    <lineage>
        <taxon>Bacteria</taxon>
        <taxon>Bacillati</taxon>
        <taxon>Actinomycetota</taxon>
        <taxon>Actinomycetes</taxon>
        <taxon>Mycobacteriales</taxon>
        <taxon>Mycobacteriaceae</taxon>
        <taxon>Mycobacterium</taxon>
    </lineage>
</organism>
<dbReference type="Pfam" id="PF03067">
    <property type="entry name" value="LPMO_10"/>
    <property type="match status" value="1"/>
</dbReference>
<dbReference type="InterPro" id="IPR051024">
    <property type="entry name" value="GlcNAc_Chitin_IntDeg"/>
</dbReference>
<dbReference type="CDD" id="cd12214">
    <property type="entry name" value="ChiA1_BD"/>
    <property type="match status" value="1"/>
</dbReference>
<evidence type="ECO:0000313" key="5">
    <source>
        <dbReference type="EMBL" id="SOJ55143.1"/>
    </source>
</evidence>
<dbReference type="RefSeq" id="WP_222106481.1">
    <property type="nucleotide sequence ID" value="NZ_OCTY01000002.1"/>
</dbReference>
<evidence type="ECO:0000256" key="1">
    <source>
        <dbReference type="ARBA" id="ARBA00022729"/>
    </source>
</evidence>
<accession>A0A7Z7N9U3</accession>
<dbReference type="Pfam" id="PF02839">
    <property type="entry name" value="CBM_5_12"/>
    <property type="match status" value="1"/>
</dbReference>
<reference evidence="5 6" key="1">
    <citation type="submission" date="2017-10" db="EMBL/GenBank/DDBJ databases">
        <authorList>
            <consortium name="Urmite Genomes"/>
        </authorList>
    </citation>
    <scope>NUCLEOTIDE SEQUENCE [LARGE SCALE GENOMIC DNA]</scope>
    <source>
        <strain evidence="5 6">FB-527</strain>
    </source>
</reference>
<dbReference type="SMART" id="SM00495">
    <property type="entry name" value="ChtBD3"/>
    <property type="match status" value="1"/>
</dbReference>
<keyword evidence="2 5" id="KW-0378">Hydrolase</keyword>
<dbReference type="EC" id="3.2.1.14" evidence="5"/>
<dbReference type="SUPFAM" id="SSF81296">
    <property type="entry name" value="E set domains"/>
    <property type="match status" value="1"/>
</dbReference>
<evidence type="ECO:0000256" key="2">
    <source>
        <dbReference type="ARBA" id="ARBA00022801"/>
    </source>
</evidence>
<dbReference type="InterPro" id="IPR003610">
    <property type="entry name" value="CBM5/12"/>
</dbReference>
<feature type="region of interest" description="Disordered" evidence="3">
    <location>
        <begin position="115"/>
        <end position="143"/>
    </location>
</feature>
<feature type="compositionally biased region" description="Low complexity" evidence="3">
    <location>
        <begin position="116"/>
        <end position="138"/>
    </location>
</feature>
<evidence type="ECO:0000313" key="6">
    <source>
        <dbReference type="Proteomes" id="UP000554965"/>
    </source>
</evidence>